<evidence type="ECO:0000256" key="1">
    <source>
        <dbReference type="ARBA" id="ARBA00004141"/>
    </source>
</evidence>
<evidence type="ECO:0000256" key="9">
    <source>
        <dbReference type="SAM" id="Phobius"/>
    </source>
</evidence>
<dbReference type="SUPFAM" id="SSF53448">
    <property type="entry name" value="Nucleotide-diphospho-sugar transferases"/>
    <property type="match status" value="1"/>
</dbReference>
<dbReference type="GO" id="GO:0006679">
    <property type="term" value="P:glucosylceramide biosynthetic process"/>
    <property type="evidence" value="ECO:0007669"/>
    <property type="project" value="TreeGrafter"/>
</dbReference>
<dbReference type="GO" id="GO:0016020">
    <property type="term" value="C:membrane"/>
    <property type="evidence" value="ECO:0007669"/>
    <property type="project" value="UniProtKB-SubCell"/>
</dbReference>
<accession>A0AAU7CQ88</accession>
<reference evidence="10" key="1">
    <citation type="submission" date="2024-05" db="EMBL/GenBank/DDBJ databases">
        <title>Planctomycetes of the genus Singulisphaera possess chitinolytic capabilities.</title>
        <authorList>
            <person name="Ivanova A."/>
        </authorList>
    </citation>
    <scope>NUCLEOTIDE SEQUENCE</scope>
    <source>
        <strain evidence="10">Ch08T</strain>
    </source>
</reference>
<dbReference type="InterPro" id="IPR029044">
    <property type="entry name" value="Nucleotide-diphossugar_trans"/>
</dbReference>
<evidence type="ECO:0000256" key="5">
    <source>
        <dbReference type="ARBA" id="ARBA00022679"/>
    </source>
</evidence>
<keyword evidence="7 9" id="KW-1133">Transmembrane helix</keyword>
<proteinExistence type="predicted"/>
<evidence type="ECO:0000256" key="7">
    <source>
        <dbReference type="ARBA" id="ARBA00022989"/>
    </source>
</evidence>
<feature type="transmembrane region" description="Helical" evidence="9">
    <location>
        <begin position="304"/>
        <end position="322"/>
    </location>
</feature>
<dbReference type="InterPro" id="IPR025993">
    <property type="entry name" value="Ceramide_glucosylTrfase"/>
</dbReference>
<dbReference type="AlphaFoldDB" id="A0AAU7CQ88"/>
<dbReference type="PANTHER" id="PTHR12726:SF0">
    <property type="entry name" value="CERAMIDE GLUCOSYLTRANSFERASE"/>
    <property type="match status" value="1"/>
</dbReference>
<protein>
    <submittedName>
        <fullName evidence="10">Ceramide glucosyltransferase</fullName>
    </submittedName>
</protein>
<dbReference type="Pfam" id="PF13506">
    <property type="entry name" value="Glyco_transf_21"/>
    <property type="match status" value="1"/>
</dbReference>
<dbReference type="EMBL" id="CP155447">
    <property type="protein sequence ID" value="XBH07097.1"/>
    <property type="molecule type" value="Genomic_DNA"/>
</dbReference>
<evidence type="ECO:0000256" key="8">
    <source>
        <dbReference type="ARBA" id="ARBA00023136"/>
    </source>
</evidence>
<dbReference type="CDD" id="cd02520">
    <property type="entry name" value="Glucosylceramide_synthase"/>
    <property type="match status" value="1"/>
</dbReference>
<feature type="transmembrane region" description="Helical" evidence="9">
    <location>
        <begin position="276"/>
        <end position="298"/>
    </location>
</feature>
<dbReference type="Gene3D" id="3.90.550.10">
    <property type="entry name" value="Spore Coat Polysaccharide Biosynthesis Protein SpsA, Chain A"/>
    <property type="match status" value="1"/>
</dbReference>
<keyword evidence="8 9" id="KW-0472">Membrane</keyword>
<dbReference type="PANTHER" id="PTHR12726">
    <property type="entry name" value="CERAMIDE GLUCOSYLTRANSFERASE"/>
    <property type="match status" value="1"/>
</dbReference>
<evidence type="ECO:0000256" key="3">
    <source>
        <dbReference type="ARBA" id="ARBA00004991"/>
    </source>
</evidence>
<keyword evidence="4" id="KW-0328">Glycosyltransferase</keyword>
<keyword evidence="6 9" id="KW-0812">Transmembrane</keyword>
<name>A0AAU7CQ88_9BACT</name>
<comment type="pathway">
    <text evidence="2">Lipid metabolism; sphingolipid metabolism.</text>
</comment>
<organism evidence="10">
    <name type="scientific">Singulisphaera sp. Ch08</name>
    <dbReference type="NCBI Taxonomy" id="3120278"/>
    <lineage>
        <taxon>Bacteria</taxon>
        <taxon>Pseudomonadati</taxon>
        <taxon>Planctomycetota</taxon>
        <taxon>Planctomycetia</taxon>
        <taxon>Isosphaerales</taxon>
        <taxon>Isosphaeraceae</taxon>
        <taxon>Singulisphaera</taxon>
    </lineage>
</organism>
<dbReference type="GO" id="GO:0008120">
    <property type="term" value="F:ceramide glucosyltransferase activity"/>
    <property type="evidence" value="ECO:0007669"/>
    <property type="project" value="TreeGrafter"/>
</dbReference>
<evidence type="ECO:0000313" key="10">
    <source>
        <dbReference type="EMBL" id="XBH07097.1"/>
    </source>
</evidence>
<gene>
    <name evidence="10" type="ORF">V5E97_13955</name>
</gene>
<dbReference type="RefSeq" id="WP_406699943.1">
    <property type="nucleotide sequence ID" value="NZ_CP155447.1"/>
</dbReference>
<evidence type="ECO:0000256" key="4">
    <source>
        <dbReference type="ARBA" id="ARBA00022676"/>
    </source>
</evidence>
<comment type="pathway">
    <text evidence="3">Sphingolipid metabolism.</text>
</comment>
<sequence>MAMVNANYLLGLIAIFAVATTLFGMISLFWATRSRTNLPLYTPPVSIYKPLKGQDEGLEENLRSFFELDYPTYQLLFCVADNDDPAIPIVGRLLAEYPQRDAQLIVGCPAFGLNPKVESLAAMDRYRRHDLILISDSNVRVRPSYLRETTCYLAEPGVGLVTNLFVGVGEVQTGAVLENLELNGFIAGGVAAASLLRMTCVVGKSMLLPVRVLEAIGGFAAVRNLLAEDQVIGMRVRKAGYTIRLSHHVIENVNQTRGFRWFLNRHSRWYKIRRRLAFPTFVIEPTANLATIGIVWALSGETHLAWGGLIVLVGLGMARDAIQTRWLRGTFPRIRHLLLSPAKDLFLLPVWFDALVNDRVQWRGHRFRIGRFTRLRSTEVPLTVRRRMRRAQRLRSQHEHEG</sequence>
<keyword evidence="5" id="KW-0808">Transferase</keyword>
<feature type="transmembrane region" description="Helical" evidence="9">
    <location>
        <begin position="6"/>
        <end position="31"/>
    </location>
</feature>
<evidence type="ECO:0000256" key="6">
    <source>
        <dbReference type="ARBA" id="ARBA00022692"/>
    </source>
</evidence>
<evidence type="ECO:0000256" key="2">
    <source>
        <dbReference type="ARBA" id="ARBA00004760"/>
    </source>
</evidence>
<comment type="subcellular location">
    <subcellularLocation>
        <location evidence="1">Membrane</location>
        <topology evidence="1">Multi-pass membrane protein</topology>
    </subcellularLocation>
</comment>